<evidence type="ECO:0000256" key="4">
    <source>
        <dbReference type="ARBA" id="ARBA00023242"/>
    </source>
</evidence>
<evidence type="ECO:0000256" key="2">
    <source>
        <dbReference type="ARBA" id="ARBA00023015"/>
    </source>
</evidence>
<reference evidence="6 7" key="2">
    <citation type="submission" date="2017-02" db="EMBL/GenBank/DDBJ databases">
        <title>A genome survey and senescence transcriptome analysis in Lentinula edodes.</title>
        <authorList>
            <person name="Sakamoto Y."/>
            <person name="Nakade K."/>
            <person name="Sato S."/>
            <person name="Yoshida Y."/>
            <person name="Miyazaki K."/>
            <person name="Natsume S."/>
            <person name="Konno N."/>
        </authorList>
    </citation>
    <scope>NUCLEOTIDE SEQUENCE [LARGE SCALE GENOMIC DNA]</scope>
    <source>
        <strain evidence="6 7">NBRC 111202</strain>
    </source>
</reference>
<comment type="subcellular location">
    <subcellularLocation>
        <location evidence="1">Nucleus</location>
    </subcellularLocation>
</comment>
<evidence type="ECO:0000313" key="6">
    <source>
        <dbReference type="EMBL" id="GAW05258.1"/>
    </source>
</evidence>
<comment type="caution">
    <text evidence="6">The sequence shown here is derived from an EMBL/GenBank/DDBJ whole genome shotgun (WGS) entry which is preliminary data.</text>
</comment>
<dbReference type="Gene3D" id="2.60.40.3960">
    <property type="entry name" value="Velvet domain"/>
    <property type="match status" value="1"/>
</dbReference>
<dbReference type="InterPro" id="IPR021740">
    <property type="entry name" value="Velvet"/>
</dbReference>
<dbReference type="STRING" id="5353.A0A1Q3EDK2"/>
<evidence type="ECO:0000259" key="5">
    <source>
        <dbReference type="PROSITE" id="PS51821"/>
    </source>
</evidence>
<protein>
    <recommendedName>
        <fullName evidence="5">Velvet domain-containing protein</fullName>
    </recommendedName>
</protein>
<dbReference type="Proteomes" id="UP000188533">
    <property type="component" value="Unassembled WGS sequence"/>
</dbReference>
<dbReference type="GO" id="GO:0005634">
    <property type="term" value="C:nucleus"/>
    <property type="evidence" value="ECO:0007669"/>
    <property type="project" value="UniProtKB-SubCell"/>
</dbReference>
<name>A0A1Q3EDK2_LENED</name>
<accession>A0A1Q3EDK2</accession>
<reference evidence="6 7" key="1">
    <citation type="submission" date="2016-08" db="EMBL/GenBank/DDBJ databases">
        <authorList>
            <consortium name="Lentinula edodes genome sequencing consortium"/>
            <person name="Sakamoto Y."/>
            <person name="Nakade K."/>
            <person name="Sato S."/>
            <person name="Yoshida Y."/>
            <person name="Miyazaki K."/>
            <person name="Natsume S."/>
            <person name="Konno N."/>
        </authorList>
    </citation>
    <scope>NUCLEOTIDE SEQUENCE [LARGE SCALE GENOMIC DNA]</scope>
    <source>
        <strain evidence="6 7">NBRC 111202</strain>
    </source>
</reference>
<evidence type="ECO:0000313" key="7">
    <source>
        <dbReference type="Proteomes" id="UP000188533"/>
    </source>
</evidence>
<keyword evidence="2" id="KW-0805">Transcription regulation</keyword>
<dbReference type="EMBL" id="BDGU01000240">
    <property type="protein sequence ID" value="GAW05258.1"/>
    <property type="molecule type" value="Genomic_DNA"/>
</dbReference>
<dbReference type="AlphaFoldDB" id="A0A1Q3EDK2"/>
<keyword evidence="3" id="KW-0804">Transcription</keyword>
<keyword evidence="7" id="KW-1185">Reference proteome</keyword>
<proteinExistence type="predicted"/>
<dbReference type="PROSITE" id="PS51821">
    <property type="entry name" value="VELVET"/>
    <property type="match status" value="1"/>
</dbReference>
<dbReference type="PANTHER" id="PTHR33572">
    <property type="entry name" value="SPORE DEVELOPMENT REGULATOR VOSA"/>
    <property type="match status" value="1"/>
</dbReference>
<evidence type="ECO:0000256" key="3">
    <source>
        <dbReference type="ARBA" id="ARBA00023163"/>
    </source>
</evidence>
<dbReference type="PANTHER" id="PTHR33572:SF3">
    <property type="entry name" value="VELVET COMPLEX SUBUNIT B"/>
    <property type="match status" value="1"/>
</dbReference>
<dbReference type="InterPro" id="IPR037525">
    <property type="entry name" value="Velvet_dom"/>
</dbReference>
<dbReference type="InterPro" id="IPR038491">
    <property type="entry name" value="Velvet_dom_sf"/>
</dbReference>
<feature type="domain" description="Velvet" evidence="5">
    <location>
        <begin position="70"/>
        <end position="291"/>
    </location>
</feature>
<sequence length="294" mass="32337">MDAVKEGYAVVIGYRISPLIEVTLASMSTLDQPFTDGLTMARPGLDNRIYATGESLKGKAIYFHTGQWAGRVIRAELHELQHAELGRKHTEVDKGLLDPPPVVALRLFEVSMMGQENEILTDENIDTTGLLCVAELIPVADLSSGQHALPMISSHNNLYEYESNHHMPSNVQDSSLPEERPVPESKIAPLAANALVGTMTVRPHLIEFHGRKNLLFVFSNLHVLSLGLFRLRYKLIDLPSATPGDPDTIIQAQRTGGVFRVFSAEDFPGLQPLTNLTQILSTQIGLSLNINART</sequence>
<keyword evidence="4" id="KW-0539">Nucleus</keyword>
<dbReference type="Pfam" id="PF11754">
    <property type="entry name" value="Velvet"/>
    <property type="match status" value="1"/>
</dbReference>
<evidence type="ECO:0000256" key="1">
    <source>
        <dbReference type="ARBA" id="ARBA00004123"/>
    </source>
</evidence>
<gene>
    <name evidence="6" type="ORF">LENED_007102</name>
</gene>
<organism evidence="6 7">
    <name type="scientific">Lentinula edodes</name>
    <name type="common">Shiitake mushroom</name>
    <name type="synonym">Lentinus edodes</name>
    <dbReference type="NCBI Taxonomy" id="5353"/>
    <lineage>
        <taxon>Eukaryota</taxon>
        <taxon>Fungi</taxon>
        <taxon>Dikarya</taxon>
        <taxon>Basidiomycota</taxon>
        <taxon>Agaricomycotina</taxon>
        <taxon>Agaricomycetes</taxon>
        <taxon>Agaricomycetidae</taxon>
        <taxon>Agaricales</taxon>
        <taxon>Marasmiineae</taxon>
        <taxon>Omphalotaceae</taxon>
        <taxon>Lentinula</taxon>
    </lineage>
</organism>